<reference evidence="4 5" key="1">
    <citation type="submission" date="2015-04" db="EMBL/GenBank/DDBJ databases">
        <title>Complete Sequence for the Genome of the Thioalkalivibrio versutus D301.</title>
        <authorList>
            <person name="Mu T."/>
            <person name="Zhou J."/>
            <person name="Xu X."/>
        </authorList>
    </citation>
    <scope>NUCLEOTIDE SEQUENCE [LARGE SCALE GENOMIC DNA]</scope>
    <source>
        <strain evidence="4 5">D301</strain>
    </source>
</reference>
<dbReference type="AlphaFoldDB" id="A0A0G3G299"/>
<organism evidence="4 5">
    <name type="scientific">Thioalkalivibrio versutus</name>
    <dbReference type="NCBI Taxonomy" id="106634"/>
    <lineage>
        <taxon>Bacteria</taxon>
        <taxon>Pseudomonadati</taxon>
        <taxon>Pseudomonadota</taxon>
        <taxon>Gammaproteobacteria</taxon>
        <taxon>Chromatiales</taxon>
        <taxon>Ectothiorhodospiraceae</taxon>
        <taxon>Thioalkalivibrio</taxon>
    </lineage>
</organism>
<gene>
    <name evidence="4" type="ORF">TVD_08235</name>
</gene>
<dbReference type="Pfam" id="PF13505">
    <property type="entry name" value="OMP_b-brl"/>
    <property type="match status" value="1"/>
</dbReference>
<evidence type="ECO:0000313" key="5">
    <source>
        <dbReference type="Proteomes" id="UP000064201"/>
    </source>
</evidence>
<evidence type="ECO:0000256" key="2">
    <source>
        <dbReference type="SAM" id="SignalP"/>
    </source>
</evidence>
<proteinExistence type="predicted"/>
<evidence type="ECO:0000313" key="4">
    <source>
        <dbReference type="EMBL" id="AKJ95348.1"/>
    </source>
</evidence>
<dbReference type="Proteomes" id="UP000064201">
    <property type="component" value="Chromosome"/>
</dbReference>
<dbReference type="InterPro" id="IPR011250">
    <property type="entry name" value="OMP/PagP_B-barrel"/>
</dbReference>
<sequence length="208" mass="21029">MQKRIITTAGLIAILGLGATTAQASGFDGGYIGGQVGGASYDIDASLSGLGSLSGLSGTGAVGGLFAGYGGVSSGGVYGGVEIDAQIEDADATVSIDGEGTAGVEARHSYGVTGRIGGLVSDNVLVYGLLGYQQTEVRSSVRGPGFVNGSDTDRINGPRIGAGVEVQRDTGWFMRGEVSYTAYSSESYGDLEIDPGATRVQFGLGYRF</sequence>
<feature type="signal peptide" evidence="2">
    <location>
        <begin position="1"/>
        <end position="24"/>
    </location>
</feature>
<dbReference type="Gene3D" id="2.40.160.20">
    <property type="match status" value="1"/>
</dbReference>
<dbReference type="InterPro" id="IPR027385">
    <property type="entry name" value="Beta-barrel_OMP"/>
</dbReference>
<accession>A0A0G3G299</accession>
<evidence type="ECO:0000259" key="3">
    <source>
        <dbReference type="Pfam" id="PF13505"/>
    </source>
</evidence>
<dbReference type="SUPFAM" id="SSF56925">
    <property type="entry name" value="OMPA-like"/>
    <property type="match status" value="1"/>
</dbReference>
<dbReference type="RefSeq" id="WP_047251330.1">
    <property type="nucleotide sequence ID" value="NZ_CP011367.1"/>
</dbReference>
<keyword evidence="1 2" id="KW-0732">Signal</keyword>
<feature type="chain" id="PRO_5002553885" evidence="2">
    <location>
        <begin position="25"/>
        <end position="208"/>
    </location>
</feature>
<keyword evidence="5" id="KW-1185">Reference proteome</keyword>
<dbReference type="PATRIC" id="fig|106634.4.peg.1683"/>
<name>A0A0G3G299_9GAMM</name>
<dbReference type="KEGG" id="tvr:TVD_08235"/>
<feature type="domain" description="Outer membrane protein beta-barrel" evidence="3">
    <location>
        <begin position="10"/>
        <end position="208"/>
    </location>
</feature>
<dbReference type="STRING" id="106634.TVD_08235"/>
<dbReference type="EMBL" id="CP011367">
    <property type="protein sequence ID" value="AKJ95348.1"/>
    <property type="molecule type" value="Genomic_DNA"/>
</dbReference>
<protein>
    <submittedName>
        <fullName evidence="4">Membrane protein</fullName>
    </submittedName>
</protein>
<dbReference type="OrthoDB" id="5783088at2"/>
<evidence type="ECO:0000256" key="1">
    <source>
        <dbReference type="ARBA" id="ARBA00022729"/>
    </source>
</evidence>